<feature type="transmembrane region" description="Helical" evidence="1">
    <location>
        <begin position="138"/>
        <end position="157"/>
    </location>
</feature>
<feature type="transmembrane region" description="Helical" evidence="1">
    <location>
        <begin position="201"/>
        <end position="226"/>
    </location>
</feature>
<keyword evidence="1" id="KW-1133">Transmembrane helix</keyword>
<evidence type="ECO:0000313" key="3">
    <source>
        <dbReference type="Proteomes" id="UP000702544"/>
    </source>
</evidence>
<feature type="transmembrane region" description="Helical" evidence="1">
    <location>
        <begin position="407"/>
        <end position="426"/>
    </location>
</feature>
<proteinExistence type="predicted"/>
<dbReference type="PANTHER" id="PTHR44216">
    <property type="entry name" value="PROTEIN O-MANNOSYL-TRANSFERASE TMTC2"/>
    <property type="match status" value="1"/>
</dbReference>
<gene>
    <name evidence="2" type="ORF">GWO12_16060</name>
</gene>
<keyword evidence="1" id="KW-0812">Transmembrane</keyword>
<dbReference type="AlphaFoldDB" id="A0AAE4ZCC3"/>
<feature type="transmembrane region" description="Helical" evidence="1">
    <location>
        <begin position="238"/>
        <end position="259"/>
    </location>
</feature>
<reference evidence="2 3" key="1">
    <citation type="submission" date="2020-01" db="EMBL/GenBank/DDBJ databases">
        <title>Genomes assembled from Gulf of Kutch pelagic sediment metagenomes.</title>
        <authorList>
            <person name="Chandrashekar M."/>
            <person name="Mahajan M.S."/>
            <person name="Dave K.J."/>
            <person name="Vatsa P."/>
            <person name="Nathani N.M."/>
        </authorList>
    </citation>
    <scope>NUCLEOTIDE SEQUENCE [LARGE SCALE GENOMIC DNA]</scope>
    <source>
        <strain evidence="2">KS3-K002</strain>
    </source>
</reference>
<name>A0AAE4ZCC3_9BACT</name>
<accession>A0AAE4ZCC3</accession>
<evidence type="ECO:0000256" key="1">
    <source>
        <dbReference type="SAM" id="Phobius"/>
    </source>
</evidence>
<keyword evidence="1" id="KW-0472">Membrane</keyword>
<feature type="transmembrane region" description="Helical" evidence="1">
    <location>
        <begin position="378"/>
        <end position="395"/>
    </location>
</feature>
<comment type="caution">
    <text evidence="2">The sequence shown here is derived from an EMBL/GenBank/DDBJ whole genome shotgun (WGS) entry which is preliminary data.</text>
</comment>
<feature type="transmembrane region" description="Helical" evidence="1">
    <location>
        <begin position="271"/>
        <end position="294"/>
    </location>
</feature>
<sequence>MDVTASERSPLGPGNRLGRRTTNVLLALGFVLIALATYHRTLGVPLSSDAQYLTYLNRYNREVSGLAEVWTADYFAGSITFGVPANSGYYRPIANTYFWFAYQLAGRNDVIYNLLEVILHGLNGFLVFLVCRRLSREFIAAGVAGLFFVLHPVHAFAAVEPAAAADVLFPIFYLLAMLAFDSAVRDADSRAAAGKLGLTTVLYLLALLTKEMAATLPAALVLLATYRHFTHGVAWRRLAWTLPVWLAFGAYLLLRFVIVDVPTQLVGYREVHPTLVLAIGAVKGIVIHFSRLLLPLGADYPELNPWLINFVGNIYTDPVTYVALAVVLALGMLALAYRWNPYIAFWSGFFLVTYSPLMRVDSIAGSLGHDMLLTEERWIYLPSIAVAAVIGYGVARAADRVRGRAARFGLVGLVAAALLFFAGSAMSHAGRHEDPHARLRQLYLFPEEELHPMQRANKLMLYAEWVAAPSGDMEEAERRARAAYAEVPDSPITAGALAVMLARRGKWREVIQVLGPWHNPGPAFMAEMKETNFRVGDDLNRVATLIPVVLARAYAHLGAGRAAAGLLCEAVMREFDPQLIHGYLGENWALNGPAACRTARDPDACAAGVTLPPGSGWEPPYDPQSCPTWPKRWDELVSGG</sequence>
<dbReference type="PANTHER" id="PTHR44216:SF3">
    <property type="entry name" value="PROTEIN O-MANNOSYL-TRANSFERASE TMTC2"/>
    <property type="match status" value="1"/>
</dbReference>
<feature type="transmembrane region" description="Helical" evidence="1">
    <location>
        <begin position="110"/>
        <end position="131"/>
    </location>
</feature>
<dbReference type="InterPro" id="IPR052384">
    <property type="entry name" value="TMTC_O-mannosyltransferase"/>
</dbReference>
<feature type="transmembrane region" description="Helical" evidence="1">
    <location>
        <begin position="21"/>
        <end position="39"/>
    </location>
</feature>
<evidence type="ECO:0008006" key="4">
    <source>
        <dbReference type="Google" id="ProtNLM"/>
    </source>
</evidence>
<feature type="transmembrane region" description="Helical" evidence="1">
    <location>
        <begin position="163"/>
        <end position="180"/>
    </location>
</feature>
<organism evidence="2 3">
    <name type="scientific">Candidatus Kutchimonas denitrificans</name>
    <dbReference type="NCBI Taxonomy" id="3056748"/>
    <lineage>
        <taxon>Bacteria</taxon>
        <taxon>Pseudomonadati</taxon>
        <taxon>Gemmatimonadota</taxon>
        <taxon>Gemmatimonadia</taxon>
        <taxon>Candidatus Palauibacterales</taxon>
        <taxon>Candidatus Palauibacteraceae</taxon>
        <taxon>Candidatus Kutchimonas</taxon>
    </lineage>
</organism>
<feature type="transmembrane region" description="Helical" evidence="1">
    <location>
        <begin position="314"/>
        <end position="335"/>
    </location>
</feature>
<dbReference type="EMBL" id="JAACAK010000133">
    <property type="protein sequence ID" value="NIR76596.1"/>
    <property type="molecule type" value="Genomic_DNA"/>
</dbReference>
<evidence type="ECO:0000313" key="2">
    <source>
        <dbReference type="EMBL" id="NIR76596.1"/>
    </source>
</evidence>
<dbReference type="Proteomes" id="UP000702544">
    <property type="component" value="Unassembled WGS sequence"/>
</dbReference>
<protein>
    <recommendedName>
        <fullName evidence="4">Glycosyltransferase RgtA/B/C/D-like domain-containing protein</fullName>
    </recommendedName>
</protein>
<feature type="transmembrane region" description="Helical" evidence="1">
    <location>
        <begin position="342"/>
        <end position="358"/>
    </location>
</feature>